<protein>
    <submittedName>
        <fullName evidence="1">Uncharacterized protein</fullName>
    </submittedName>
</protein>
<proteinExistence type="predicted"/>
<dbReference type="EMBL" id="MU277224">
    <property type="protein sequence ID" value="KAI0059759.1"/>
    <property type="molecule type" value="Genomic_DNA"/>
</dbReference>
<keyword evidence="2" id="KW-1185">Reference proteome</keyword>
<sequence length="172" mass="18991">MAMELYLRDSPDDSQIACSMPVAKLHAMIATTAYYVRAALHYPDAGLPTVQTNQNTSTLYTYIAATTKGARCLCGNLGSPFPTLPKFETEARPRMASAVQTYCPAIACPPADVRVRCSSSPLPQDLRSLKRDGVHEYTSTSAPLALSLHHSLFSSRLFHRTDGRLRQLEHHR</sequence>
<evidence type="ECO:0000313" key="1">
    <source>
        <dbReference type="EMBL" id="KAI0059759.1"/>
    </source>
</evidence>
<evidence type="ECO:0000313" key="2">
    <source>
        <dbReference type="Proteomes" id="UP000814140"/>
    </source>
</evidence>
<reference evidence="1" key="2">
    <citation type="journal article" date="2022" name="New Phytol.">
        <title>Evolutionary transition to the ectomycorrhizal habit in the genomes of a hyperdiverse lineage of mushroom-forming fungi.</title>
        <authorList>
            <person name="Looney B."/>
            <person name="Miyauchi S."/>
            <person name="Morin E."/>
            <person name="Drula E."/>
            <person name="Courty P.E."/>
            <person name="Kohler A."/>
            <person name="Kuo A."/>
            <person name="LaButti K."/>
            <person name="Pangilinan J."/>
            <person name="Lipzen A."/>
            <person name="Riley R."/>
            <person name="Andreopoulos W."/>
            <person name="He G."/>
            <person name="Johnson J."/>
            <person name="Nolan M."/>
            <person name="Tritt A."/>
            <person name="Barry K.W."/>
            <person name="Grigoriev I.V."/>
            <person name="Nagy L.G."/>
            <person name="Hibbett D."/>
            <person name="Henrissat B."/>
            <person name="Matheny P.B."/>
            <person name="Labbe J."/>
            <person name="Martin F.M."/>
        </authorList>
    </citation>
    <scope>NUCLEOTIDE SEQUENCE</scope>
    <source>
        <strain evidence="1">HHB10654</strain>
    </source>
</reference>
<accession>A0ACB8STR5</accession>
<name>A0ACB8STR5_9AGAM</name>
<gene>
    <name evidence="1" type="ORF">BV25DRAFT_1048522</name>
</gene>
<organism evidence="1 2">
    <name type="scientific">Artomyces pyxidatus</name>
    <dbReference type="NCBI Taxonomy" id="48021"/>
    <lineage>
        <taxon>Eukaryota</taxon>
        <taxon>Fungi</taxon>
        <taxon>Dikarya</taxon>
        <taxon>Basidiomycota</taxon>
        <taxon>Agaricomycotina</taxon>
        <taxon>Agaricomycetes</taxon>
        <taxon>Russulales</taxon>
        <taxon>Auriscalpiaceae</taxon>
        <taxon>Artomyces</taxon>
    </lineage>
</organism>
<comment type="caution">
    <text evidence="1">The sequence shown here is derived from an EMBL/GenBank/DDBJ whole genome shotgun (WGS) entry which is preliminary data.</text>
</comment>
<reference evidence="1" key="1">
    <citation type="submission" date="2021-03" db="EMBL/GenBank/DDBJ databases">
        <authorList>
            <consortium name="DOE Joint Genome Institute"/>
            <person name="Ahrendt S."/>
            <person name="Looney B.P."/>
            <person name="Miyauchi S."/>
            <person name="Morin E."/>
            <person name="Drula E."/>
            <person name="Courty P.E."/>
            <person name="Chicoki N."/>
            <person name="Fauchery L."/>
            <person name="Kohler A."/>
            <person name="Kuo A."/>
            <person name="Labutti K."/>
            <person name="Pangilinan J."/>
            <person name="Lipzen A."/>
            <person name="Riley R."/>
            <person name="Andreopoulos W."/>
            <person name="He G."/>
            <person name="Johnson J."/>
            <person name="Barry K.W."/>
            <person name="Grigoriev I.V."/>
            <person name="Nagy L."/>
            <person name="Hibbett D."/>
            <person name="Henrissat B."/>
            <person name="Matheny P.B."/>
            <person name="Labbe J."/>
            <person name="Martin F."/>
        </authorList>
    </citation>
    <scope>NUCLEOTIDE SEQUENCE</scope>
    <source>
        <strain evidence="1">HHB10654</strain>
    </source>
</reference>
<dbReference type="Proteomes" id="UP000814140">
    <property type="component" value="Unassembled WGS sequence"/>
</dbReference>